<feature type="region of interest" description="Disordered" evidence="1">
    <location>
        <begin position="100"/>
        <end position="152"/>
    </location>
</feature>
<dbReference type="AlphaFoldDB" id="A0A226E3P5"/>
<evidence type="ECO:0000313" key="2">
    <source>
        <dbReference type="EMBL" id="OXA51900.1"/>
    </source>
</evidence>
<feature type="compositionally biased region" description="Polar residues" evidence="1">
    <location>
        <begin position="277"/>
        <end position="323"/>
    </location>
</feature>
<dbReference type="Proteomes" id="UP000198287">
    <property type="component" value="Unassembled WGS sequence"/>
</dbReference>
<evidence type="ECO:0000313" key="3">
    <source>
        <dbReference type="Proteomes" id="UP000198287"/>
    </source>
</evidence>
<accession>A0A226E3P5</accession>
<gene>
    <name evidence="2" type="ORF">Fcan01_13379</name>
</gene>
<feature type="compositionally biased region" description="Polar residues" evidence="1">
    <location>
        <begin position="143"/>
        <end position="152"/>
    </location>
</feature>
<feature type="compositionally biased region" description="Polar residues" evidence="1">
    <location>
        <begin position="432"/>
        <end position="451"/>
    </location>
</feature>
<feature type="compositionally biased region" description="Polar residues" evidence="1">
    <location>
        <begin position="65"/>
        <end position="77"/>
    </location>
</feature>
<comment type="caution">
    <text evidence="2">The sequence shown here is derived from an EMBL/GenBank/DDBJ whole genome shotgun (WGS) entry which is preliminary data.</text>
</comment>
<feature type="region of interest" description="Disordered" evidence="1">
    <location>
        <begin position="475"/>
        <end position="548"/>
    </location>
</feature>
<feature type="compositionally biased region" description="Acidic residues" evidence="1">
    <location>
        <begin position="38"/>
        <end position="48"/>
    </location>
</feature>
<organism evidence="2 3">
    <name type="scientific">Folsomia candida</name>
    <name type="common">Springtail</name>
    <dbReference type="NCBI Taxonomy" id="158441"/>
    <lineage>
        <taxon>Eukaryota</taxon>
        <taxon>Metazoa</taxon>
        <taxon>Ecdysozoa</taxon>
        <taxon>Arthropoda</taxon>
        <taxon>Hexapoda</taxon>
        <taxon>Collembola</taxon>
        <taxon>Entomobryomorpha</taxon>
        <taxon>Isotomoidea</taxon>
        <taxon>Isotomidae</taxon>
        <taxon>Proisotominae</taxon>
        <taxon>Folsomia</taxon>
    </lineage>
</organism>
<dbReference type="EMBL" id="LNIX01000007">
    <property type="protein sequence ID" value="OXA51900.1"/>
    <property type="molecule type" value="Genomic_DNA"/>
</dbReference>
<evidence type="ECO:0000256" key="1">
    <source>
        <dbReference type="SAM" id="MobiDB-lite"/>
    </source>
</evidence>
<feature type="compositionally biased region" description="Polar residues" evidence="1">
    <location>
        <begin position="337"/>
        <end position="348"/>
    </location>
</feature>
<sequence length="641" mass="71564">MRGKSSSNNNANQKFGCYTVTQRLAAAEAAKRIRESAEPPEDELELEGDWQSPSSESDETWSHKPVSQQLSNGSNRPSWLGRISSISSIRGLGDSLFVEKKSDTSSNNDMDDNCSQTSKTTGITPTKRSRGRPANVKMEKESTTTAKDGNTIVTPIPEHIKNAIQLMLSVRHGFKGLQWELVESEFHHVYPNLASFKPSNHGYKSFEELLKSPEMKTRCYAATPRGTVKGHDLHSRQGRLKYDPEAGVLTIVMRRNDPQEQEEDSKTNVETKIQQINQQKTPAIPNEKQNSPNNTSSQQVTETRPSSRNSLPQKNSLGDSMSNVGKPKTKVCKPSETKTLPDNSTMQRTPYPNPKVTHACVNNNASSAANKDAAIVISTPESVSNTSETTIVPTQVTEIQTDAQKKAVEDLLKIPALQNIVNNIVSQICQTNNNSSQPVNEPTSSTTTNPEGQFAPNDGFAQFYRREELPDNWTRVKTYENSTEPNASEPYRRNYYHERSFDSYDPREISTNPSRLDSSRRGRPGPERRNSAYSPIIPNPTQRGRGYSRYGYRRKNFLHGSNQDEHYRSPLKHSHHPSPEETFRPQNPREQNLAYSVAVLQQAGAMADHTISEIASSLFGIKYGRSTPSTPNQSEETNGVI</sequence>
<feature type="compositionally biased region" description="Basic and acidic residues" evidence="1">
    <location>
        <begin position="517"/>
        <end position="530"/>
    </location>
</feature>
<feature type="region of interest" description="Disordered" evidence="1">
    <location>
        <begin position="560"/>
        <end position="586"/>
    </location>
</feature>
<reference evidence="2 3" key="1">
    <citation type="submission" date="2015-12" db="EMBL/GenBank/DDBJ databases">
        <title>The genome of Folsomia candida.</title>
        <authorList>
            <person name="Faddeeva A."/>
            <person name="Derks M.F."/>
            <person name="Anvar Y."/>
            <person name="Smit S."/>
            <person name="Van Straalen N."/>
            <person name="Roelofs D."/>
        </authorList>
    </citation>
    <scope>NUCLEOTIDE SEQUENCE [LARGE SCALE GENOMIC DNA]</scope>
    <source>
        <strain evidence="2 3">VU population</strain>
        <tissue evidence="2">Whole body</tissue>
    </source>
</reference>
<feature type="region of interest" description="Disordered" evidence="1">
    <location>
        <begin position="28"/>
        <end position="78"/>
    </location>
</feature>
<feature type="compositionally biased region" description="Polar residues" evidence="1">
    <location>
        <begin position="116"/>
        <end position="126"/>
    </location>
</feature>
<feature type="region of interest" description="Disordered" evidence="1">
    <location>
        <begin position="432"/>
        <end position="457"/>
    </location>
</feature>
<feature type="region of interest" description="Disordered" evidence="1">
    <location>
        <begin position="277"/>
        <end position="348"/>
    </location>
</feature>
<protein>
    <submittedName>
        <fullName evidence="2">Uncharacterized protein</fullName>
    </submittedName>
</protein>
<proteinExistence type="predicted"/>
<feature type="compositionally biased region" description="Basic and acidic residues" evidence="1">
    <location>
        <begin position="490"/>
        <end position="508"/>
    </location>
</feature>
<name>A0A226E3P5_FOLCA</name>
<keyword evidence="3" id="KW-1185">Reference proteome</keyword>